<dbReference type="FunFam" id="3.30.160.20:FF:000004">
    <property type="entry name" value="Peptide chain release factor 1"/>
    <property type="match status" value="1"/>
</dbReference>
<dbReference type="PANTHER" id="PTHR43804">
    <property type="entry name" value="LD18447P"/>
    <property type="match status" value="1"/>
</dbReference>
<dbReference type="Gene3D" id="3.30.160.20">
    <property type="match status" value="1"/>
</dbReference>
<evidence type="ECO:0000256" key="2">
    <source>
        <dbReference type="ARBA" id="ARBA00022481"/>
    </source>
</evidence>
<sequence>TIHETTLGKQSMLATPWICRSCIRALAKPRSPPLAFFRRASTDASASLPPALLQRARKLRAEHDQLEVSQSENFDPKTARRIGELSCGMLTIHETTLGKQSMLATPWICRSCIRALAKPRPSPLAFFRRASTEASANLPRALLQRARKLRAEHDQLEVSQSENFDPKTARRIGELSSVVSALSDWEAAQSSVTELTTLLSSPDAELRQLASEELSTTQTQLSTLSRQLSVSLTPKDPFAHMPCLLEIRPGPGGLESRFFADSLSSVVSALGDWEEAQSSMTELTTLLSSPDAELRQLASEELSTTQTQLSALSRQLSVSLTPKDPFSHMPCLLEIRPGPGGLESRFFADSVFKMYKQYCAYMGYRAVALKYEMADGAGSASTSAGEEPLQEAVLEIKDAGAYGLFRGEAGMHRVQRVPDTEKSGRTHTSAVAVWVLPSFPDSHEAAGGGGGDMNVDDPASDFYLDPAELRIETMRARGAGGQHVNKTESAIRMTHLPTGTVVSMQDSRQQSRNREDAWKLMRSRVALLRREAREEQAARLRDNVLAKHKITRGDKIRTYNYSQDRCTDHRSGVDVHNLPDVLVGGESLHRIVDSARTWLATSDIAAMMAEEESKAAAAEGGQAAGKSKK</sequence>
<feature type="domain" description="Prokaryotic-type class I peptide chain release factors" evidence="4">
    <location>
        <begin position="475"/>
        <end position="491"/>
    </location>
</feature>
<dbReference type="AlphaFoldDB" id="A0A0G4L5E3"/>
<dbReference type="InterPro" id="IPR000352">
    <property type="entry name" value="Pep_chain_release_fac_I"/>
</dbReference>
<evidence type="ECO:0000259" key="4">
    <source>
        <dbReference type="PROSITE" id="PS00745"/>
    </source>
</evidence>
<accession>A0A0G4L5E3</accession>
<dbReference type="PROSITE" id="PS00745">
    <property type="entry name" value="RF_PROK_I"/>
    <property type="match status" value="1"/>
</dbReference>
<proteinExistence type="inferred from homology"/>
<feature type="non-terminal residue" evidence="5">
    <location>
        <position position="1"/>
    </location>
</feature>
<dbReference type="GO" id="GO:0003747">
    <property type="term" value="F:translation release factor activity"/>
    <property type="evidence" value="ECO:0007669"/>
    <property type="project" value="InterPro"/>
</dbReference>
<dbReference type="InterPro" id="IPR050057">
    <property type="entry name" value="Prokaryotic/Mito_RF"/>
</dbReference>
<dbReference type="SMART" id="SM00937">
    <property type="entry name" value="PCRF"/>
    <property type="match status" value="1"/>
</dbReference>
<protein>
    <recommendedName>
        <fullName evidence="4">Prokaryotic-type class I peptide chain release factors domain-containing protein</fullName>
    </recommendedName>
</protein>
<dbReference type="SUPFAM" id="SSF75620">
    <property type="entry name" value="Release factor"/>
    <property type="match status" value="2"/>
</dbReference>
<keyword evidence="2" id="KW-0488">Methylation</keyword>
<dbReference type="GO" id="GO:0005739">
    <property type="term" value="C:mitochondrion"/>
    <property type="evidence" value="ECO:0007669"/>
    <property type="project" value="UniProtKB-ARBA"/>
</dbReference>
<dbReference type="Gene3D" id="3.30.70.1660">
    <property type="match status" value="1"/>
</dbReference>
<comment type="similarity">
    <text evidence="1">Belongs to the prokaryotic/mitochondrial release factor family.</text>
</comment>
<dbReference type="Gene3D" id="6.10.140.1950">
    <property type="match status" value="2"/>
</dbReference>
<dbReference type="Pfam" id="PF00472">
    <property type="entry name" value="RF-1"/>
    <property type="match status" value="1"/>
</dbReference>
<dbReference type="EMBL" id="CVQI01007779">
    <property type="protein sequence ID" value="CRK17242.1"/>
    <property type="molecule type" value="Genomic_DNA"/>
</dbReference>
<evidence type="ECO:0000313" key="6">
    <source>
        <dbReference type="Proteomes" id="UP000045706"/>
    </source>
</evidence>
<dbReference type="PANTHER" id="PTHR43804:SF7">
    <property type="entry name" value="LD18447P"/>
    <property type="match status" value="1"/>
</dbReference>
<evidence type="ECO:0000256" key="1">
    <source>
        <dbReference type="ARBA" id="ARBA00010835"/>
    </source>
</evidence>
<name>A0A0G4L5E3_VERLO</name>
<gene>
    <name evidence="5" type="ORF">BN1723_002393</name>
</gene>
<dbReference type="Pfam" id="PF03462">
    <property type="entry name" value="PCRF"/>
    <property type="match status" value="1"/>
</dbReference>
<organism evidence="5 6">
    <name type="scientific">Verticillium longisporum</name>
    <name type="common">Verticillium dahliae var. longisporum</name>
    <dbReference type="NCBI Taxonomy" id="100787"/>
    <lineage>
        <taxon>Eukaryota</taxon>
        <taxon>Fungi</taxon>
        <taxon>Dikarya</taxon>
        <taxon>Ascomycota</taxon>
        <taxon>Pezizomycotina</taxon>
        <taxon>Sordariomycetes</taxon>
        <taxon>Hypocreomycetidae</taxon>
        <taxon>Glomerellales</taxon>
        <taxon>Plectosphaerellaceae</taxon>
        <taxon>Verticillium</taxon>
    </lineage>
</organism>
<evidence type="ECO:0000256" key="3">
    <source>
        <dbReference type="ARBA" id="ARBA00022917"/>
    </source>
</evidence>
<dbReference type="GO" id="GO:0032543">
    <property type="term" value="P:mitochondrial translation"/>
    <property type="evidence" value="ECO:0007669"/>
    <property type="project" value="UniProtKB-ARBA"/>
</dbReference>
<evidence type="ECO:0000313" key="5">
    <source>
        <dbReference type="EMBL" id="CRK17242.1"/>
    </source>
</evidence>
<keyword evidence="3" id="KW-0648">Protein biosynthesis</keyword>
<dbReference type="Proteomes" id="UP000045706">
    <property type="component" value="Unassembled WGS sequence"/>
</dbReference>
<dbReference type="InterPro" id="IPR005139">
    <property type="entry name" value="PCRF"/>
</dbReference>
<reference evidence="6" key="1">
    <citation type="submission" date="2015-05" db="EMBL/GenBank/DDBJ databases">
        <authorList>
            <person name="Fogelqvist Johan"/>
        </authorList>
    </citation>
    <scope>NUCLEOTIDE SEQUENCE [LARGE SCALE GENOMIC DNA]</scope>
</reference>
<dbReference type="InterPro" id="IPR045853">
    <property type="entry name" value="Pep_chain_release_fac_I_sf"/>
</dbReference>